<sequence>MASIEFVTLDAADPTAAKHFYTTAFGLGSQVRLRASEAPTTGFRGFTLSLVVSRPADVNALIDAAVDAGAATLKPAAKSLWGYGGVVQAPDGTIWQVASSSKKDTGPATRQIDEIVLLLGVADMAESKRFYVDRGLAVAKSFGSKYVEFATGTGPVKLALYKRRGLAKVVGVSPDGTGSHRIMIGGDVGAFTDPDGFAWEAAALTPTS</sequence>
<protein>
    <recommendedName>
        <fullName evidence="3">Glyoxalase</fullName>
    </recommendedName>
</protein>
<dbReference type="PANTHER" id="PTHR36503">
    <property type="entry name" value="BLR2520 PROTEIN"/>
    <property type="match status" value="1"/>
</dbReference>
<dbReference type="PANTHER" id="PTHR36503:SF1">
    <property type="entry name" value="BLR2520 PROTEIN"/>
    <property type="match status" value="1"/>
</dbReference>
<gene>
    <name evidence="1" type="ORF">GCM10022232_13340</name>
</gene>
<dbReference type="SUPFAM" id="SSF54593">
    <property type="entry name" value="Glyoxalase/Bleomycin resistance protein/Dihydroxybiphenyl dioxygenase"/>
    <property type="match status" value="2"/>
</dbReference>
<proteinExistence type="predicted"/>
<dbReference type="RefSeq" id="WP_345561749.1">
    <property type="nucleotide sequence ID" value="NZ_BAAAZX010000003.1"/>
</dbReference>
<dbReference type="EMBL" id="BAAAZX010000003">
    <property type="protein sequence ID" value="GAA3982365.1"/>
    <property type="molecule type" value="Genomic_DNA"/>
</dbReference>
<comment type="caution">
    <text evidence="1">The sequence shown here is derived from an EMBL/GenBank/DDBJ whole genome shotgun (WGS) entry which is preliminary data.</text>
</comment>
<organism evidence="1 2">
    <name type="scientific">Streptomyces plumbiresistens</name>
    <dbReference type="NCBI Taxonomy" id="511811"/>
    <lineage>
        <taxon>Bacteria</taxon>
        <taxon>Bacillati</taxon>
        <taxon>Actinomycetota</taxon>
        <taxon>Actinomycetes</taxon>
        <taxon>Kitasatosporales</taxon>
        <taxon>Streptomycetaceae</taxon>
        <taxon>Streptomyces</taxon>
    </lineage>
</organism>
<keyword evidence="2" id="KW-1185">Reference proteome</keyword>
<reference evidence="2" key="1">
    <citation type="journal article" date="2019" name="Int. J. Syst. Evol. Microbiol.">
        <title>The Global Catalogue of Microorganisms (GCM) 10K type strain sequencing project: providing services to taxonomists for standard genome sequencing and annotation.</title>
        <authorList>
            <consortium name="The Broad Institute Genomics Platform"/>
            <consortium name="The Broad Institute Genome Sequencing Center for Infectious Disease"/>
            <person name="Wu L."/>
            <person name="Ma J."/>
        </authorList>
    </citation>
    <scope>NUCLEOTIDE SEQUENCE [LARGE SCALE GENOMIC DNA]</scope>
    <source>
        <strain evidence="2">JCM 16924</strain>
    </source>
</reference>
<dbReference type="InterPro" id="IPR029068">
    <property type="entry name" value="Glyas_Bleomycin-R_OHBP_Dase"/>
</dbReference>
<dbReference type="Proteomes" id="UP001500456">
    <property type="component" value="Unassembled WGS sequence"/>
</dbReference>
<evidence type="ECO:0008006" key="3">
    <source>
        <dbReference type="Google" id="ProtNLM"/>
    </source>
</evidence>
<dbReference type="Gene3D" id="3.10.180.10">
    <property type="entry name" value="2,3-Dihydroxybiphenyl 1,2-Dioxygenase, domain 1"/>
    <property type="match status" value="2"/>
</dbReference>
<evidence type="ECO:0000313" key="2">
    <source>
        <dbReference type="Proteomes" id="UP001500456"/>
    </source>
</evidence>
<accession>A0ABP7QGX3</accession>
<name>A0ABP7QGX3_9ACTN</name>
<evidence type="ECO:0000313" key="1">
    <source>
        <dbReference type="EMBL" id="GAA3982365.1"/>
    </source>
</evidence>